<gene>
    <name evidence="1" type="ORF">KEM10_21480</name>
</gene>
<keyword evidence="2" id="KW-1185">Reference proteome</keyword>
<dbReference type="SUPFAM" id="SSF51182">
    <property type="entry name" value="RmlC-like cupins"/>
    <property type="match status" value="1"/>
</dbReference>
<accession>A0ABS5K166</accession>
<dbReference type="Proteomes" id="UP000708576">
    <property type="component" value="Unassembled WGS sequence"/>
</dbReference>
<name>A0ABS5K166_9BACT</name>
<sequence length="297" mass="34052">MKKKVLSILGVAALLVATGLLFINAGNKDARKEIINLLENERTTFNNNDFVAYAENWVKDEQALFLYSGMENYYLLQGWEEIGKGFKDHMDWKEENDIKTYEDPKDFKYHFIKVDGDLAWVNMSQFNEDKSEQDRRAYVLKRVNKDWKILNINMLNLNSYAEGKFVVDANKAPDKTHVNLNDFPKDQVFPMIEGWGGMCVDINNAPAGTEFTPLLEGLKNDHCQVPHWGYVVKGAIRMDYEDGTSEVFREGEAFYMKPGHTGGVEEDLLLVSFGPEEGIRELVSHFENKVAQMNAKK</sequence>
<dbReference type="Gene3D" id="3.10.450.50">
    <property type="match status" value="1"/>
</dbReference>
<protein>
    <recommendedName>
        <fullName evidence="3">SnoaL-like domain-containing protein</fullName>
    </recommendedName>
</protein>
<dbReference type="EMBL" id="JAGUCO010000031">
    <property type="protein sequence ID" value="MBS2100873.1"/>
    <property type="molecule type" value="Genomic_DNA"/>
</dbReference>
<dbReference type="SUPFAM" id="SSF54427">
    <property type="entry name" value="NTF2-like"/>
    <property type="match status" value="1"/>
</dbReference>
<evidence type="ECO:0000313" key="1">
    <source>
        <dbReference type="EMBL" id="MBS2100873.1"/>
    </source>
</evidence>
<proteinExistence type="predicted"/>
<reference evidence="1 2" key="1">
    <citation type="journal article" date="2015" name="Int. J. Syst. Evol. Microbiol.">
        <title>Carboxylicivirga linearis sp. nov., isolated from a sea cucumber culture pond.</title>
        <authorList>
            <person name="Wang F.Q."/>
            <person name="Zhou Y.X."/>
            <person name="Lin X.Z."/>
            <person name="Chen G.J."/>
            <person name="Du Z.J."/>
        </authorList>
    </citation>
    <scope>NUCLEOTIDE SEQUENCE [LARGE SCALE GENOMIC DNA]</scope>
    <source>
        <strain evidence="1 2">FB218</strain>
    </source>
</reference>
<dbReference type="InterPro" id="IPR011051">
    <property type="entry name" value="RmlC_Cupin_sf"/>
</dbReference>
<evidence type="ECO:0000313" key="2">
    <source>
        <dbReference type="Proteomes" id="UP000708576"/>
    </source>
</evidence>
<dbReference type="InterPro" id="IPR032710">
    <property type="entry name" value="NTF2-like_dom_sf"/>
</dbReference>
<comment type="caution">
    <text evidence="1">The sequence shown here is derived from an EMBL/GenBank/DDBJ whole genome shotgun (WGS) entry which is preliminary data.</text>
</comment>
<dbReference type="RefSeq" id="WP_212219577.1">
    <property type="nucleotide sequence ID" value="NZ_JAGUCO010000031.1"/>
</dbReference>
<evidence type="ECO:0008006" key="3">
    <source>
        <dbReference type="Google" id="ProtNLM"/>
    </source>
</evidence>
<organism evidence="1 2">
    <name type="scientific">Carboxylicivirga linearis</name>
    <dbReference type="NCBI Taxonomy" id="1628157"/>
    <lineage>
        <taxon>Bacteria</taxon>
        <taxon>Pseudomonadati</taxon>
        <taxon>Bacteroidota</taxon>
        <taxon>Bacteroidia</taxon>
        <taxon>Marinilabiliales</taxon>
        <taxon>Marinilabiliaceae</taxon>
        <taxon>Carboxylicivirga</taxon>
    </lineage>
</organism>